<accession>A0ABX1BXA1</accession>
<dbReference type="Proteomes" id="UP000695264">
    <property type="component" value="Unassembled WGS sequence"/>
</dbReference>
<evidence type="ECO:0000259" key="2">
    <source>
        <dbReference type="Pfam" id="PF07995"/>
    </source>
</evidence>
<evidence type="ECO:0000256" key="1">
    <source>
        <dbReference type="SAM" id="SignalP"/>
    </source>
</evidence>
<feature type="chain" id="PRO_5047190003" evidence="1">
    <location>
        <begin position="27"/>
        <end position="402"/>
    </location>
</feature>
<dbReference type="Gene3D" id="2.120.10.30">
    <property type="entry name" value="TolB, C-terminal domain"/>
    <property type="match status" value="1"/>
</dbReference>
<feature type="signal peptide" evidence="1">
    <location>
        <begin position="1"/>
        <end position="26"/>
    </location>
</feature>
<feature type="domain" description="Glucose/Sorbosone dehydrogenase" evidence="2">
    <location>
        <begin position="60"/>
        <end position="389"/>
    </location>
</feature>
<dbReference type="RefSeq" id="WP_168100963.1">
    <property type="nucleotide sequence ID" value="NZ_JAATEN010000004.1"/>
</dbReference>
<name>A0ABX1BXA1_9ACTN</name>
<evidence type="ECO:0000313" key="4">
    <source>
        <dbReference type="Proteomes" id="UP000695264"/>
    </source>
</evidence>
<dbReference type="InterPro" id="IPR011042">
    <property type="entry name" value="6-blade_b-propeller_TolB-like"/>
</dbReference>
<proteinExistence type="predicted"/>
<organism evidence="3 4">
    <name type="scientific">Streptomyces zingiberis</name>
    <dbReference type="NCBI Taxonomy" id="2053010"/>
    <lineage>
        <taxon>Bacteria</taxon>
        <taxon>Bacillati</taxon>
        <taxon>Actinomycetota</taxon>
        <taxon>Actinomycetes</taxon>
        <taxon>Kitasatosporales</taxon>
        <taxon>Streptomycetaceae</taxon>
        <taxon>Streptomyces</taxon>
    </lineage>
</organism>
<dbReference type="InterPro" id="IPR011041">
    <property type="entry name" value="Quinoprot_gluc/sorb_DH_b-prop"/>
</dbReference>
<sequence length="402" mass="42517">MPRGKRTTRLLLALALTTAVAPASWAAEAPSAGGAAAAPAAAPPADLTVTTTQVASGLRRPIAVVSPQDGTGRLFIAEKTGAVRVYHPDTGLAAGPLLDLTSRVNANDNERGLLGIAPAPDFRRSQLLYAAYTRASDNAVTLARIDVRRGTVRELITQEHSEYSNHNGGQVAFGKDGHLYWSIGDGGGSGDPFRTGQRLDTLLGKILRVDVSRSCDGAGYCVPEDNPFVDTPGARPEIWVSGLRNAWKFSFDEADGSLWIGDVGQGRTEEVNHLTPAQGGANLGWSCKEALDVLNEDQCDPDADYTDPVFTYPLTGGNCAVIGGRVYRGKEYADLAGGTYVVNDFCTSRVWGLRPDGSGGYDSAVLGSFPTQVTAIGTDENGEFYAVNDLPGQFFKVSFAAE</sequence>
<keyword evidence="1" id="KW-0732">Signal</keyword>
<dbReference type="PANTHER" id="PTHR19328">
    <property type="entry name" value="HEDGEHOG-INTERACTING PROTEIN"/>
    <property type="match status" value="1"/>
</dbReference>
<dbReference type="PANTHER" id="PTHR19328:SF75">
    <property type="entry name" value="ALDOSE SUGAR DEHYDROGENASE YLII"/>
    <property type="match status" value="1"/>
</dbReference>
<comment type="caution">
    <text evidence="3">The sequence shown here is derived from an EMBL/GenBank/DDBJ whole genome shotgun (WGS) entry which is preliminary data.</text>
</comment>
<evidence type="ECO:0000313" key="3">
    <source>
        <dbReference type="EMBL" id="NJQ00367.1"/>
    </source>
</evidence>
<dbReference type="EMBL" id="JAATEN010000004">
    <property type="protein sequence ID" value="NJQ00367.1"/>
    <property type="molecule type" value="Genomic_DNA"/>
</dbReference>
<dbReference type="SUPFAM" id="SSF50952">
    <property type="entry name" value="Soluble quinoprotein glucose dehydrogenase"/>
    <property type="match status" value="1"/>
</dbReference>
<protein>
    <submittedName>
        <fullName evidence="3">PQQ-dependent sugar dehydrogenase</fullName>
    </submittedName>
</protein>
<dbReference type="InterPro" id="IPR012938">
    <property type="entry name" value="Glc/Sorbosone_DH"/>
</dbReference>
<gene>
    <name evidence="3" type="ORF">HCK00_07410</name>
</gene>
<keyword evidence="4" id="KW-1185">Reference proteome</keyword>
<dbReference type="Pfam" id="PF07995">
    <property type="entry name" value="GSDH"/>
    <property type="match status" value="1"/>
</dbReference>
<reference evidence="3 4" key="1">
    <citation type="submission" date="2020-03" db="EMBL/GenBank/DDBJ databases">
        <title>WGS of actinomycetes isolated from Thailand.</title>
        <authorList>
            <person name="Thawai C."/>
        </authorList>
    </citation>
    <scope>NUCLEOTIDE SEQUENCE [LARGE SCALE GENOMIC DNA]</scope>
    <source>
        <strain evidence="3 4">PLAI 1-29</strain>
    </source>
</reference>